<keyword evidence="3" id="KW-1185">Reference proteome</keyword>
<dbReference type="AlphaFoldDB" id="A0A0D7B216"/>
<evidence type="ECO:0000256" key="1">
    <source>
        <dbReference type="SAM" id="MobiDB-lite"/>
    </source>
</evidence>
<feature type="region of interest" description="Disordered" evidence="1">
    <location>
        <begin position="301"/>
        <end position="411"/>
    </location>
</feature>
<evidence type="ECO:0000313" key="2">
    <source>
        <dbReference type="EMBL" id="KIY64532.1"/>
    </source>
</evidence>
<feature type="compositionally biased region" description="Basic and acidic residues" evidence="1">
    <location>
        <begin position="345"/>
        <end position="354"/>
    </location>
</feature>
<sequence>MDAFAENSTHVFISSILNPSSVATRTLLRGDSTPLVVYDLEQSTGQPIWADVPRTTACALLHGSITQRGDLSIHHSDWSFINNVAKPVLQGKCDDIHHIARLFPKSSLVDVCWFAAALIKAKRDHQPVSFGDLPVETAAVLQNMDHVDRTPTPNLAELGPGSLCALIGDLLDSVNDHDDIKLLHSVLTSVSHAYPSAQSSSALPPDEGCLDPGQVHRLLDQCYAERIRARESKSSTAALTAGTSLDDIATVEHVLFAAMASSTPNSYESLVDTTAGTSSDDISAVEYLLPAATANTSNSMVAPVTNTSTTPSTDLFSPSATVTQAKEKPVLDDTDLPAPSLSHKRLGDFDDSETKRRKCDTTETPTNTSGDSASSKDMEDNANTSEDAVDDRSDSDADTDTADTGICDDHGVERKKPYIKLLVHDKQPQFYDNSVPGLRVPEDAQERFVDVTRRVDDSR</sequence>
<reference evidence="2 3" key="1">
    <citation type="journal article" date="2015" name="Fungal Genet. Biol.">
        <title>Evolution of novel wood decay mechanisms in Agaricales revealed by the genome sequences of Fistulina hepatica and Cylindrobasidium torrendii.</title>
        <authorList>
            <person name="Floudas D."/>
            <person name="Held B.W."/>
            <person name="Riley R."/>
            <person name="Nagy L.G."/>
            <person name="Koehler G."/>
            <person name="Ransdell A.S."/>
            <person name="Younus H."/>
            <person name="Chow J."/>
            <person name="Chiniquy J."/>
            <person name="Lipzen A."/>
            <person name="Tritt A."/>
            <person name="Sun H."/>
            <person name="Haridas S."/>
            <person name="LaButti K."/>
            <person name="Ohm R.A."/>
            <person name="Kues U."/>
            <person name="Blanchette R.A."/>
            <person name="Grigoriev I.V."/>
            <person name="Minto R.E."/>
            <person name="Hibbett D.S."/>
        </authorList>
    </citation>
    <scope>NUCLEOTIDE SEQUENCE [LARGE SCALE GENOMIC DNA]</scope>
    <source>
        <strain evidence="2 3">FP15055 ss-10</strain>
    </source>
</reference>
<evidence type="ECO:0000313" key="3">
    <source>
        <dbReference type="Proteomes" id="UP000054007"/>
    </source>
</evidence>
<feature type="compositionally biased region" description="Polar residues" evidence="1">
    <location>
        <begin position="362"/>
        <end position="373"/>
    </location>
</feature>
<organism evidence="2 3">
    <name type="scientific">Cylindrobasidium torrendii FP15055 ss-10</name>
    <dbReference type="NCBI Taxonomy" id="1314674"/>
    <lineage>
        <taxon>Eukaryota</taxon>
        <taxon>Fungi</taxon>
        <taxon>Dikarya</taxon>
        <taxon>Basidiomycota</taxon>
        <taxon>Agaricomycotina</taxon>
        <taxon>Agaricomycetes</taxon>
        <taxon>Agaricomycetidae</taxon>
        <taxon>Agaricales</taxon>
        <taxon>Marasmiineae</taxon>
        <taxon>Physalacriaceae</taxon>
        <taxon>Cylindrobasidium</taxon>
    </lineage>
</organism>
<dbReference type="Proteomes" id="UP000054007">
    <property type="component" value="Unassembled WGS sequence"/>
</dbReference>
<feature type="compositionally biased region" description="Polar residues" evidence="1">
    <location>
        <begin position="301"/>
        <end position="324"/>
    </location>
</feature>
<proteinExistence type="predicted"/>
<name>A0A0D7B216_9AGAR</name>
<accession>A0A0D7B216</accession>
<dbReference type="EMBL" id="KN880631">
    <property type="protein sequence ID" value="KIY64532.1"/>
    <property type="molecule type" value="Genomic_DNA"/>
</dbReference>
<gene>
    <name evidence="2" type="ORF">CYLTODRAFT_445939</name>
</gene>
<protein>
    <submittedName>
        <fullName evidence="2">Uncharacterized protein</fullName>
    </submittedName>
</protein>